<proteinExistence type="predicted"/>
<protein>
    <submittedName>
        <fullName evidence="1">Uncharacterized protein</fullName>
    </submittedName>
</protein>
<organism evidence="1 2">
    <name type="scientific">Diphasiastrum complanatum</name>
    <name type="common">Issler's clubmoss</name>
    <name type="synonym">Lycopodium complanatum</name>
    <dbReference type="NCBI Taxonomy" id="34168"/>
    <lineage>
        <taxon>Eukaryota</taxon>
        <taxon>Viridiplantae</taxon>
        <taxon>Streptophyta</taxon>
        <taxon>Embryophyta</taxon>
        <taxon>Tracheophyta</taxon>
        <taxon>Lycopodiopsida</taxon>
        <taxon>Lycopodiales</taxon>
        <taxon>Lycopodiaceae</taxon>
        <taxon>Lycopodioideae</taxon>
        <taxon>Diphasiastrum</taxon>
    </lineage>
</organism>
<sequence length="250" mass="29040">MLNNMRWWERITADSLIAEKPQQRHPQEQTQSSSTPSGIRKLSAVVRAVLLSKRRLRLEPEKKLVFRYEPGKQVSSAVKIRNSTNHHVAYKFQTNAPKSCFMRPPNGIIRPKETIYATVFRFVEYPGRMQQMKIKEKFKILSRKVSEGTDYTPELFEEEKELVTVEQILPVVFIDPKHSSSVELERLEKLLYEAEAAQKARKKLQEGKMMKGIIFDGLVIDEWKERREKYLAKIASESSTQSSKFFTSSG</sequence>
<evidence type="ECO:0000313" key="2">
    <source>
        <dbReference type="Proteomes" id="UP001162992"/>
    </source>
</evidence>
<name>A0ACC2B1K9_DIPCM</name>
<reference evidence="2" key="1">
    <citation type="journal article" date="2024" name="Proc. Natl. Acad. Sci. U.S.A.">
        <title>Extraordinary preservation of gene collinearity over three hundred million years revealed in homosporous lycophytes.</title>
        <authorList>
            <person name="Li C."/>
            <person name="Wickell D."/>
            <person name="Kuo L.Y."/>
            <person name="Chen X."/>
            <person name="Nie B."/>
            <person name="Liao X."/>
            <person name="Peng D."/>
            <person name="Ji J."/>
            <person name="Jenkins J."/>
            <person name="Williams M."/>
            <person name="Shu S."/>
            <person name="Plott C."/>
            <person name="Barry K."/>
            <person name="Rajasekar S."/>
            <person name="Grimwood J."/>
            <person name="Han X."/>
            <person name="Sun S."/>
            <person name="Hou Z."/>
            <person name="He W."/>
            <person name="Dai G."/>
            <person name="Sun C."/>
            <person name="Schmutz J."/>
            <person name="Leebens-Mack J.H."/>
            <person name="Li F.W."/>
            <person name="Wang L."/>
        </authorList>
    </citation>
    <scope>NUCLEOTIDE SEQUENCE [LARGE SCALE GENOMIC DNA]</scope>
    <source>
        <strain evidence="2">cv. PW_Plant_1</strain>
    </source>
</reference>
<dbReference type="EMBL" id="CM055109">
    <property type="protein sequence ID" value="KAJ7523646.1"/>
    <property type="molecule type" value="Genomic_DNA"/>
</dbReference>
<accession>A0ACC2B1K9</accession>
<evidence type="ECO:0000313" key="1">
    <source>
        <dbReference type="EMBL" id="KAJ7523646.1"/>
    </source>
</evidence>
<gene>
    <name evidence="1" type="ORF">O6H91_18G056900</name>
</gene>
<comment type="caution">
    <text evidence="1">The sequence shown here is derived from an EMBL/GenBank/DDBJ whole genome shotgun (WGS) entry which is preliminary data.</text>
</comment>
<dbReference type="Proteomes" id="UP001162992">
    <property type="component" value="Chromosome 18"/>
</dbReference>
<keyword evidence="2" id="KW-1185">Reference proteome</keyword>